<evidence type="ECO:0000256" key="1">
    <source>
        <dbReference type="SAM" id="MobiDB-lite"/>
    </source>
</evidence>
<dbReference type="RefSeq" id="WP_264883885.1">
    <property type="nucleotide sequence ID" value="NZ_JAPDOB010000002.1"/>
</dbReference>
<dbReference type="SUPFAM" id="SSF141371">
    <property type="entry name" value="PilZ domain-like"/>
    <property type="match status" value="2"/>
</dbReference>
<gene>
    <name evidence="3" type="ORF">OMW55_13535</name>
</gene>
<dbReference type="Pfam" id="PF07238">
    <property type="entry name" value="PilZ"/>
    <property type="match status" value="2"/>
</dbReference>
<reference evidence="3 4" key="1">
    <citation type="submission" date="2022-10" db="EMBL/GenBank/DDBJ databases">
        <title>Sphingomonas sp.</title>
        <authorList>
            <person name="Jin C."/>
        </authorList>
    </citation>
    <scope>NUCLEOTIDE SEQUENCE [LARGE SCALE GENOMIC DNA]</scope>
    <source>
        <strain evidence="3 4">BN140010</strain>
    </source>
</reference>
<protein>
    <submittedName>
        <fullName evidence="3">PilZ domain-containing protein</fullName>
    </submittedName>
</protein>
<feature type="domain" description="PilZ" evidence="2">
    <location>
        <begin position="23"/>
        <end position="103"/>
    </location>
</feature>
<feature type="region of interest" description="Disordered" evidence="1">
    <location>
        <begin position="1"/>
        <end position="28"/>
    </location>
</feature>
<name>A0ABT3JIB7_9SPHN</name>
<dbReference type="InterPro" id="IPR009875">
    <property type="entry name" value="PilZ_domain"/>
</dbReference>
<comment type="caution">
    <text evidence="3">The sequence shown here is derived from an EMBL/GenBank/DDBJ whole genome shotgun (WGS) entry which is preliminary data.</text>
</comment>
<sequence length="212" mass="22951">MGKRPVETTLYSLSNQPPAQQPERRDDERHMTLFRVGTLIVGDRRDLCLIKNISAGGLMLRRYCQLHVGQRIAVELKTGQPIAGSVSWVGESQAGMAFDQPIDVLSILATDEEGPRPRMPRIETQAAVYVRAGAQTWRLQCCDVSQGGVKLVAAAPLTAGSDVVVTLSGLPPQPGVVRWSAGEHAGISFNRPLSLTDLVGWLQGQRDSSRAA</sequence>
<evidence type="ECO:0000313" key="3">
    <source>
        <dbReference type="EMBL" id="MCW3798832.1"/>
    </source>
</evidence>
<feature type="compositionally biased region" description="Polar residues" evidence="1">
    <location>
        <begin position="9"/>
        <end position="18"/>
    </location>
</feature>
<accession>A0ABT3JIB7</accession>
<feature type="domain" description="PilZ" evidence="2">
    <location>
        <begin position="118"/>
        <end position="197"/>
    </location>
</feature>
<dbReference type="EMBL" id="JAPDOB010000002">
    <property type="protein sequence ID" value="MCW3798832.1"/>
    <property type="molecule type" value="Genomic_DNA"/>
</dbReference>
<evidence type="ECO:0000313" key="4">
    <source>
        <dbReference type="Proteomes" id="UP001526246"/>
    </source>
</evidence>
<proteinExistence type="predicted"/>
<dbReference type="Proteomes" id="UP001526246">
    <property type="component" value="Unassembled WGS sequence"/>
</dbReference>
<keyword evidence="4" id="KW-1185">Reference proteome</keyword>
<organism evidence="3 4">
    <name type="scientific">Sphingomonas arvum</name>
    <dbReference type="NCBI Taxonomy" id="2992113"/>
    <lineage>
        <taxon>Bacteria</taxon>
        <taxon>Pseudomonadati</taxon>
        <taxon>Pseudomonadota</taxon>
        <taxon>Alphaproteobacteria</taxon>
        <taxon>Sphingomonadales</taxon>
        <taxon>Sphingomonadaceae</taxon>
        <taxon>Sphingomonas</taxon>
    </lineage>
</organism>
<evidence type="ECO:0000259" key="2">
    <source>
        <dbReference type="Pfam" id="PF07238"/>
    </source>
</evidence>